<feature type="transmembrane region" description="Helical" evidence="1">
    <location>
        <begin position="7"/>
        <end position="25"/>
    </location>
</feature>
<evidence type="ECO:0000259" key="2">
    <source>
        <dbReference type="Pfam" id="PF22807"/>
    </source>
</evidence>
<proteinExistence type="predicted"/>
<evidence type="ECO:0000256" key="1">
    <source>
        <dbReference type="SAM" id="Phobius"/>
    </source>
</evidence>
<dbReference type="InterPro" id="IPR011041">
    <property type="entry name" value="Quinoprot_gluc/sorb_DH_b-prop"/>
</dbReference>
<keyword evidence="1" id="KW-0812">Transmembrane</keyword>
<comment type="caution">
    <text evidence="3">The sequence shown here is derived from an EMBL/GenBank/DDBJ whole genome shotgun (WGS) entry which is preliminary data.</text>
</comment>
<dbReference type="Gene3D" id="2.120.10.30">
    <property type="entry name" value="TolB, C-terminal domain"/>
    <property type="match status" value="1"/>
</dbReference>
<organism evidence="3">
    <name type="scientific">uncultured bacterium</name>
    <name type="common">gcode 4</name>
    <dbReference type="NCBI Taxonomy" id="1234023"/>
    <lineage>
        <taxon>Bacteria</taxon>
        <taxon>environmental samples</taxon>
    </lineage>
</organism>
<evidence type="ECO:0000313" key="3">
    <source>
        <dbReference type="EMBL" id="EKE30314.1"/>
    </source>
</evidence>
<reference evidence="3" key="1">
    <citation type="journal article" date="2012" name="Science">
        <title>Fermentation, hydrogen, and sulfur metabolism in multiple uncultivated bacterial phyla.</title>
        <authorList>
            <person name="Wrighton K.C."/>
            <person name="Thomas B.C."/>
            <person name="Sharon I."/>
            <person name="Miller C.S."/>
            <person name="Castelle C.J."/>
            <person name="VerBerkmoes N.C."/>
            <person name="Wilkins M.J."/>
            <person name="Hettich R.L."/>
            <person name="Lipton M.S."/>
            <person name="Williams K.H."/>
            <person name="Long P.E."/>
            <person name="Banfield J.F."/>
        </authorList>
    </citation>
    <scope>NUCLEOTIDE SEQUENCE [LARGE SCALE GENOMIC DNA]</scope>
</reference>
<dbReference type="Pfam" id="PF22807">
    <property type="entry name" value="TrAA12"/>
    <property type="match status" value="1"/>
</dbReference>
<feature type="domain" description="Pyrroloquinoline quinone-dependent pyranose dehydrogenase beta-propeller" evidence="2">
    <location>
        <begin position="66"/>
        <end position="397"/>
    </location>
</feature>
<keyword evidence="1" id="KW-1133">Transmembrane helix</keyword>
<name>K2GIM9_9BACT</name>
<dbReference type="SUPFAM" id="SSF50952">
    <property type="entry name" value="Soluble quinoprotein glucose dehydrogenase"/>
    <property type="match status" value="1"/>
</dbReference>
<accession>K2GIM9</accession>
<dbReference type="InterPro" id="IPR054539">
    <property type="entry name" value="Beta-prop_PDH"/>
</dbReference>
<protein>
    <submittedName>
        <fullName evidence="3">L-sorbosone dehydrogenase</fullName>
    </submittedName>
</protein>
<dbReference type="EMBL" id="AMFJ01000010">
    <property type="protein sequence ID" value="EKE30314.1"/>
    <property type="molecule type" value="Genomic_DNA"/>
</dbReference>
<sequence length="400" mass="46980">MKKKYMILDIAIAIIVIAWIWFFIIRPDNPEELKNNDAKNNSAAINTQTGSEPVKNILWLTTQTWFSIEHHAQWLTWPRVMAFDPAGNLAVSETKAGKVAIILKDSWAWENRIIRILSGLSDPHWLLFREVDGKQKLYVAETDKVSVYDYTDLKATGKKVLVNLPSWWRHTTRTLLWLPDGRILISIWSSCDTCIEKDDRRWSVLVMNSDWTGLRKFATWLRNSVFMTIDPKNWNILATDMWRDFLGDNIPPDEVNIIEDWWFYGWPYCYWKNVTDKVFDRTANAERICSSSIPSFVDLQAHSAPLGLTFITDAWTGWYSWSLLVAYHGSWNRSEPTGYKIVRIKLDTAWNYAWTEDFITWWIASWDVVWRPAGLLFSAEWTLYISDDKSWAIYRVAQKR</sequence>
<dbReference type="InterPro" id="IPR011042">
    <property type="entry name" value="6-blade_b-propeller_TolB-like"/>
</dbReference>
<gene>
    <name evidence="3" type="ORF">ACD_2C00010G0007</name>
</gene>
<keyword evidence="1" id="KW-0472">Membrane</keyword>
<dbReference type="AlphaFoldDB" id="K2GIM9"/>